<dbReference type="EMBL" id="JBHSRF010000091">
    <property type="protein sequence ID" value="MFC6086535.1"/>
    <property type="molecule type" value="Genomic_DNA"/>
</dbReference>
<dbReference type="InterPro" id="IPR029063">
    <property type="entry name" value="SAM-dependent_MTases_sf"/>
</dbReference>
<evidence type="ECO:0000313" key="5">
    <source>
        <dbReference type="EMBL" id="MFC6086535.1"/>
    </source>
</evidence>
<name>A0ABW1NTR2_9ACTN</name>
<evidence type="ECO:0000313" key="6">
    <source>
        <dbReference type="Proteomes" id="UP001596137"/>
    </source>
</evidence>
<dbReference type="RefSeq" id="WP_380761825.1">
    <property type="nucleotide sequence ID" value="NZ_JBHSRF010000091.1"/>
</dbReference>
<dbReference type="Gene3D" id="3.40.50.150">
    <property type="entry name" value="Vaccinia Virus protein VP39"/>
    <property type="match status" value="1"/>
</dbReference>
<comment type="similarity">
    <text evidence="1">Belongs to the methyltransferase superfamily.</text>
</comment>
<comment type="caution">
    <text evidence="5">The sequence shown here is derived from an EMBL/GenBank/DDBJ whole genome shotgun (WGS) entry which is preliminary data.</text>
</comment>
<accession>A0ABW1NTR2</accession>
<dbReference type="GO" id="GO:0008168">
    <property type="term" value="F:methyltransferase activity"/>
    <property type="evidence" value="ECO:0007669"/>
    <property type="project" value="UniProtKB-KW"/>
</dbReference>
<evidence type="ECO:0000259" key="4">
    <source>
        <dbReference type="Pfam" id="PF08241"/>
    </source>
</evidence>
<dbReference type="Proteomes" id="UP001596137">
    <property type="component" value="Unassembled WGS sequence"/>
</dbReference>
<protein>
    <submittedName>
        <fullName evidence="5">Class I SAM-dependent methyltransferase</fullName>
        <ecNumber evidence="5">2.1.1.-</ecNumber>
    </submittedName>
</protein>
<proteinExistence type="inferred from homology"/>
<evidence type="ECO:0000256" key="1">
    <source>
        <dbReference type="ARBA" id="ARBA00008361"/>
    </source>
</evidence>
<reference evidence="6" key="1">
    <citation type="journal article" date="2019" name="Int. J. Syst. Evol. Microbiol.">
        <title>The Global Catalogue of Microorganisms (GCM) 10K type strain sequencing project: providing services to taxonomists for standard genome sequencing and annotation.</title>
        <authorList>
            <consortium name="The Broad Institute Genomics Platform"/>
            <consortium name="The Broad Institute Genome Sequencing Center for Infectious Disease"/>
            <person name="Wu L."/>
            <person name="Ma J."/>
        </authorList>
    </citation>
    <scope>NUCLEOTIDE SEQUENCE [LARGE SCALE GENOMIC DNA]</scope>
    <source>
        <strain evidence="6">JCM 30346</strain>
    </source>
</reference>
<keyword evidence="2 5" id="KW-0489">Methyltransferase</keyword>
<dbReference type="EC" id="2.1.1.-" evidence="5"/>
<keyword evidence="6" id="KW-1185">Reference proteome</keyword>
<dbReference type="InterPro" id="IPR051052">
    <property type="entry name" value="Diverse_substrate_MTase"/>
</dbReference>
<gene>
    <name evidence="5" type="ORF">ACFP1K_35565</name>
</gene>
<dbReference type="SUPFAM" id="SSF53335">
    <property type="entry name" value="S-adenosyl-L-methionine-dependent methyltransferases"/>
    <property type="match status" value="1"/>
</dbReference>
<dbReference type="PANTHER" id="PTHR44942:SF4">
    <property type="entry name" value="METHYLTRANSFERASE TYPE 11 DOMAIN-CONTAINING PROTEIN"/>
    <property type="match status" value="1"/>
</dbReference>
<dbReference type="InterPro" id="IPR013216">
    <property type="entry name" value="Methyltransf_11"/>
</dbReference>
<dbReference type="PANTHER" id="PTHR44942">
    <property type="entry name" value="METHYLTRANSF_11 DOMAIN-CONTAINING PROTEIN"/>
    <property type="match status" value="1"/>
</dbReference>
<feature type="domain" description="Methyltransferase type 11" evidence="4">
    <location>
        <begin position="49"/>
        <end position="141"/>
    </location>
</feature>
<sequence length="291" mass="31944">MTQQPAPIARDYGKFFDDIAGEYDSTRPAYPDKLVDQACQGLGRRDHVLEIGCGTGQLTRSLLARGLHVTAVEPGKSLLALATRKLGGAGAIEFINARFEDVPPIHRHFAAVFSASALHWVDPEVSWRKIADVLVPGGTLALLSYFEVEEQRTKDDQETMLAALSRVAPEVAATVPSYRDLDATIAGAEQRRGNVSALWAWLGNHDVAQDYAKELFDDVQVSMIPLIVEHTADELNAILRTMSYYPMLAPAQRQALERENEAIYERLGRPIRSSTVATLVTAHAMPSAAEH</sequence>
<dbReference type="GO" id="GO:0032259">
    <property type="term" value="P:methylation"/>
    <property type="evidence" value="ECO:0007669"/>
    <property type="project" value="UniProtKB-KW"/>
</dbReference>
<dbReference type="CDD" id="cd02440">
    <property type="entry name" value="AdoMet_MTases"/>
    <property type="match status" value="1"/>
</dbReference>
<organism evidence="5 6">
    <name type="scientific">Sphaerisporangium aureirubrum</name>
    <dbReference type="NCBI Taxonomy" id="1544736"/>
    <lineage>
        <taxon>Bacteria</taxon>
        <taxon>Bacillati</taxon>
        <taxon>Actinomycetota</taxon>
        <taxon>Actinomycetes</taxon>
        <taxon>Streptosporangiales</taxon>
        <taxon>Streptosporangiaceae</taxon>
        <taxon>Sphaerisporangium</taxon>
    </lineage>
</organism>
<evidence type="ECO:0000256" key="2">
    <source>
        <dbReference type="ARBA" id="ARBA00022603"/>
    </source>
</evidence>
<evidence type="ECO:0000256" key="3">
    <source>
        <dbReference type="ARBA" id="ARBA00022679"/>
    </source>
</evidence>
<keyword evidence="3 5" id="KW-0808">Transferase</keyword>
<dbReference type="Pfam" id="PF08241">
    <property type="entry name" value="Methyltransf_11"/>
    <property type="match status" value="1"/>
</dbReference>